<dbReference type="Gene3D" id="3.40.50.10490">
    <property type="entry name" value="Glucose-6-phosphate isomerase like protein, domain 1"/>
    <property type="match status" value="2"/>
</dbReference>
<gene>
    <name evidence="5" type="ORF">A3C93_03670</name>
</gene>
<evidence type="ECO:0000256" key="4">
    <source>
        <dbReference type="RuleBase" id="RU000612"/>
    </source>
</evidence>
<dbReference type="PANTHER" id="PTHR11469:SF1">
    <property type="entry name" value="GLUCOSE-6-PHOSPHATE ISOMERASE"/>
    <property type="match status" value="1"/>
</dbReference>
<sequence>MKEGFTYTPHHDLVTPSSPALDAYIGEIAAMKEGAAGKYSVHESSLFLPLDEKILAEAESQGEKYVSAQLRYIVVIGIGGSNLGAKAVYDALRGTYDPARPQKPKLVFLDTLSHDTFRALDELFEARVEHSEQVLINIVSKSGTTAESVANFALLYRSLAKRLPDIASRIVATTDRDSLLWKAGEKHGWGLLAIPLPVGGRFSVFSAVGLFPLLAAGIDVREFCRGAAEMCRAITSPDETNPARRPAEELFAAMRSGCSMVNLFYFHPELESLGKWERQLIAESLGKEKDVTGKTVHAGITPLVSIGSTDLHSMAQLYFGGPRDKFTLLIRASETKGDRIPEEGPLSDIVPGLAGKETSAVMDAIYRGVSAAYKAHALPHGEVLLSTVSSHALGQYMEWRMATVMYLAKLMKVNAFDQPNVEDYKSVTKKLLQ</sequence>
<evidence type="ECO:0000256" key="2">
    <source>
        <dbReference type="ARBA" id="ARBA00023152"/>
    </source>
</evidence>
<organism evidence="5 6">
    <name type="scientific">Candidatus Lloydbacteria bacterium RIFCSPHIGHO2_02_FULL_54_17</name>
    <dbReference type="NCBI Taxonomy" id="1798664"/>
    <lineage>
        <taxon>Bacteria</taxon>
        <taxon>Candidatus Lloydiibacteriota</taxon>
    </lineage>
</organism>
<dbReference type="GO" id="GO:0006094">
    <property type="term" value="P:gluconeogenesis"/>
    <property type="evidence" value="ECO:0007669"/>
    <property type="project" value="UniProtKB-KW"/>
</dbReference>
<dbReference type="SUPFAM" id="SSF53697">
    <property type="entry name" value="SIS domain"/>
    <property type="match status" value="1"/>
</dbReference>
<dbReference type="EMBL" id="MHLO01000012">
    <property type="protein sequence ID" value="OGZ12894.1"/>
    <property type="molecule type" value="Genomic_DNA"/>
</dbReference>
<comment type="similarity">
    <text evidence="4">Belongs to the GPI family.</text>
</comment>
<comment type="caution">
    <text evidence="5">The sequence shown here is derived from an EMBL/GenBank/DDBJ whole genome shotgun (WGS) entry which is preliminary data.</text>
</comment>
<comment type="pathway">
    <text evidence="4">Carbohydrate degradation; glycolysis; D-glyceraldehyde 3-phosphate and glycerone phosphate from D-glucose: step 2/4.</text>
</comment>
<dbReference type="STRING" id="1798664.A3C93_03670"/>
<dbReference type="GO" id="GO:0051156">
    <property type="term" value="P:glucose 6-phosphate metabolic process"/>
    <property type="evidence" value="ECO:0007669"/>
    <property type="project" value="TreeGrafter"/>
</dbReference>
<dbReference type="InterPro" id="IPR035476">
    <property type="entry name" value="SIS_PGI_1"/>
</dbReference>
<comment type="catalytic activity">
    <reaction evidence="4">
        <text>alpha-D-glucose 6-phosphate = beta-D-fructose 6-phosphate</text>
        <dbReference type="Rhea" id="RHEA:11816"/>
        <dbReference type="ChEBI" id="CHEBI:57634"/>
        <dbReference type="ChEBI" id="CHEBI:58225"/>
        <dbReference type="EC" id="5.3.1.9"/>
    </reaction>
</comment>
<dbReference type="GO" id="GO:0006096">
    <property type="term" value="P:glycolytic process"/>
    <property type="evidence" value="ECO:0007669"/>
    <property type="project" value="UniProtKB-UniPathway"/>
</dbReference>
<evidence type="ECO:0000313" key="6">
    <source>
        <dbReference type="Proteomes" id="UP000178636"/>
    </source>
</evidence>
<dbReference type="AlphaFoldDB" id="A0A1G2DGU0"/>
<name>A0A1G2DGU0_9BACT</name>
<dbReference type="Proteomes" id="UP000178636">
    <property type="component" value="Unassembled WGS sequence"/>
</dbReference>
<protein>
    <recommendedName>
        <fullName evidence="4">Glucose-6-phosphate isomerase</fullName>
        <ecNumber evidence="4">5.3.1.9</ecNumber>
    </recommendedName>
</protein>
<keyword evidence="2 4" id="KW-0324">Glycolysis</keyword>
<evidence type="ECO:0000313" key="5">
    <source>
        <dbReference type="EMBL" id="OGZ12894.1"/>
    </source>
</evidence>
<proteinExistence type="inferred from homology"/>
<dbReference type="InterPro" id="IPR001672">
    <property type="entry name" value="G6P_Isomerase"/>
</dbReference>
<evidence type="ECO:0000256" key="1">
    <source>
        <dbReference type="ARBA" id="ARBA00022432"/>
    </source>
</evidence>
<dbReference type="EC" id="5.3.1.9" evidence="4"/>
<dbReference type="CDD" id="cd05015">
    <property type="entry name" value="SIS_PGI_1"/>
    <property type="match status" value="1"/>
</dbReference>
<evidence type="ECO:0000256" key="3">
    <source>
        <dbReference type="ARBA" id="ARBA00023235"/>
    </source>
</evidence>
<dbReference type="GO" id="GO:0048029">
    <property type="term" value="F:monosaccharide binding"/>
    <property type="evidence" value="ECO:0007669"/>
    <property type="project" value="TreeGrafter"/>
</dbReference>
<reference evidence="5 6" key="1">
    <citation type="journal article" date="2016" name="Nat. Commun.">
        <title>Thousands of microbial genomes shed light on interconnected biogeochemical processes in an aquifer system.</title>
        <authorList>
            <person name="Anantharaman K."/>
            <person name="Brown C.T."/>
            <person name="Hug L.A."/>
            <person name="Sharon I."/>
            <person name="Castelle C.J."/>
            <person name="Probst A.J."/>
            <person name="Thomas B.C."/>
            <person name="Singh A."/>
            <person name="Wilkins M.J."/>
            <person name="Karaoz U."/>
            <person name="Brodie E.L."/>
            <person name="Williams K.H."/>
            <person name="Hubbard S.S."/>
            <person name="Banfield J.F."/>
        </authorList>
    </citation>
    <scope>NUCLEOTIDE SEQUENCE [LARGE SCALE GENOMIC DNA]</scope>
</reference>
<dbReference type="UniPathway" id="UPA00109">
    <property type="reaction ID" value="UER00181"/>
</dbReference>
<dbReference type="GO" id="GO:0005829">
    <property type="term" value="C:cytosol"/>
    <property type="evidence" value="ECO:0007669"/>
    <property type="project" value="TreeGrafter"/>
</dbReference>
<dbReference type="PANTHER" id="PTHR11469">
    <property type="entry name" value="GLUCOSE-6-PHOSPHATE ISOMERASE"/>
    <property type="match status" value="1"/>
</dbReference>
<dbReference type="GO" id="GO:0004347">
    <property type="term" value="F:glucose-6-phosphate isomerase activity"/>
    <property type="evidence" value="ECO:0007669"/>
    <property type="project" value="UniProtKB-EC"/>
</dbReference>
<dbReference type="Pfam" id="PF00342">
    <property type="entry name" value="PGI"/>
    <property type="match status" value="1"/>
</dbReference>
<dbReference type="InterPro" id="IPR046348">
    <property type="entry name" value="SIS_dom_sf"/>
</dbReference>
<keyword evidence="1 4" id="KW-0312">Gluconeogenesis</keyword>
<dbReference type="PROSITE" id="PS51463">
    <property type="entry name" value="P_GLUCOSE_ISOMERASE_3"/>
    <property type="match status" value="1"/>
</dbReference>
<accession>A0A1G2DGU0</accession>
<dbReference type="GO" id="GO:0097367">
    <property type="term" value="F:carbohydrate derivative binding"/>
    <property type="evidence" value="ECO:0007669"/>
    <property type="project" value="InterPro"/>
</dbReference>
<keyword evidence="3 4" id="KW-0413">Isomerase</keyword>
<dbReference type="PRINTS" id="PR00662">
    <property type="entry name" value="G6PISOMERASE"/>
</dbReference>